<organism evidence="2 3">
    <name type="scientific">Pholiota conissans</name>
    <dbReference type="NCBI Taxonomy" id="109636"/>
    <lineage>
        <taxon>Eukaryota</taxon>
        <taxon>Fungi</taxon>
        <taxon>Dikarya</taxon>
        <taxon>Basidiomycota</taxon>
        <taxon>Agaricomycotina</taxon>
        <taxon>Agaricomycetes</taxon>
        <taxon>Agaricomycetidae</taxon>
        <taxon>Agaricales</taxon>
        <taxon>Agaricineae</taxon>
        <taxon>Strophariaceae</taxon>
        <taxon>Pholiota</taxon>
    </lineage>
</organism>
<dbReference type="EMBL" id="MU155149">
    <property type="protein sequence ID" value="KAF9483832.1"/>
    <property type="molecule type" value="Genomic_DNA"/>
</dbReference>
<sequence>MGPEENGLGHNYPCNNGPRFRCVHGSELPGNAPTLSPPSSNANSTHITSTSLSVTGQLTVPVPSTPALTSIMLPGTPSTSMPVPPMTIPAASLSTVLGTTPAPLPETSTNNLAGQSMTLNGIGIIAQSDLSSSESISSVFSTTAVSTSGTGSMQAVQNNSSSHNHKNTGKIVGGVIGGIAALILLILATHHIWRRRQTKRTPPSAEFMAGRTNPLSGGSRLLHQCLGTSGFSNRVADDVTFPVMRERISNPFSPPTQTVALPY</sequence>
<proteinExistence type="predicted"/>
<dbReference type="Proteomes" id="UP000807469">
    <property type="component" value="Unassembled WGS sequence"/>
</dbReference>
<keyword evidence="3" id="KW-1185">Reference proteome</keyword>
<comment type="caution">
    <text evidence="2">The sequence shown here is derived from an EMBL/GenBank/DDBJ whole genome shotgun (WGS) entry which is preliminary data.</text>
</comment>
<feature type="transmembrane region" description="Helical" evidence="1">
    <location>
        <begin position="171"/>
        <end position="193"/>
    </location>
</feature>
<name>A0A9P6CY93_9AGAR</name>
<keyword evidence="1" id="KW-0812">Transmembrane</keyword>
<protein>
    <submittedName>
        <fullName evidence="2">Uncharacterized protein</fullName>
    </submittedName>
</protein>
<evidence type="ECO:0000256" key="1">
    <source>
        <dbReference type="SAM" id="Phobius"/>
    </source>
</evidence>
<keyword evidence="1" id="KW-0472">Membrane</keyword>
<dbReference type="AlphaFoldDB" id="A0A9P6CY93"/>
<keyword evidence="1" id="KW-1133">Transmembrane helix</keyword>
<accession>A0A9P6CY93</accession>
<evidence type="ECO:0000313" key="2">
    <source>
        <dbReference type="EMBL" id="KAF9483832.1"/>
    </source>
</evidence>
<gene>
    <name evidence="2" type="ORF">BDN70DRAFT_241919</name>
</gene>
<evidence type="ECO:0000313" key="3">
    <source>
        <dbReference type="Proteomes" id="UP000807469"/>
    </source>
</evidence>
<reference evidence="2" key="1">
    <citation type="submission" date="2020-11" db="EMBL/GenBank/DDBJ databases">
        <authorList>
            <consortium name="DOE Joint Genome Institute"/>
            <person name="Ahrendt S."/>
            <person name="Riley R."/>
            <person name="Andreopoulos W."/>
            <person name="Labutti K."/>
            <person name="Pangilinan J."/>
            <person name="Ruiz-Duenas F.J."/>
            <person name="Barrasa J.M."/>
            <person name="Sanchez-Garcia M."/>
            <person name="Camarero S."/>
            <person name="Miyauchi S."/>
            <person name="Serrano A."/>
            <person name="Linde D."/>
            <person name="Babiker R."/>
            <person name="Drula E."/>
            <person name="Ayuso-Fernandez I."/>
            <person name="Pacheco R."/>
            <person name="Padilla G."/>
            <person name="Ferreira P."/>
            <person name="Barriuso J."/>
            <person name="Kellner H."/>
            <person name="Castanera R."/>
            <person name="Alfaro M."/>
            <person name="Ramirez L."/>
            <person name="Pisabarro A.G."/>
            <person name="Kuo A."/>
            <person name="Tritt A."/>
            <person name="Lipzen A."/>
            <person name="He G."/>
            <person name="Yan M."/>
            <person name="Ng V."/>
            <person name="Cullen D."/>
            <person name="Martin F."/>
            <person name="Rosso M.-N."/>
            <person name="Henrissat B."/>
            <person name="Hibbett D."/>
            <person name="Martinez A.T."/>
            <person name="Grigoriev I.V."/>
        </authorList>
    </citation>
    <scope>NUCLEOTIDE SEQUENCE</scope>
    <source>
        <strain evidence="2">CIRM-BRFM 674</strain>
    </source>
</reference>